<dbReference type="Gene3D" id="1.20.1280.50">
    <property type="match status" value="1"/>
</dbReference>
<dbReference type="PANTHER" id="PTHR13382:SF20">
    <property type="entry name" value="F-BOX PROTEIN SKIP14-LIKE"/>
    <property type="match status" value="1"/>
</dbReference>
<gene>
    <name evidence="2" type="ORF">V6N11_034776</name>
</gene>
<proteinExistence type="predicted"/>
<dbReference type="InterPro" id="IPR036047">
    <property type="entry name" value="F-box-like_dom_sf"/>
</dbReference>
<protein>
    <recommendedName>
        <fullName evidence="1">F-box domain-containing protein</fullName>
    </recommendedName>
</protein>
<evidence type="ECO:0000313" key="3">
    <source>
        <dbReference type="Proteomes" id="UP001396334"/>
    </source>
</evidence>
<dbReference type="SUPFAM" id="SSF81383">
    <property type="entry name" value="F-box domain"/>
    <property type="match status" value="1"/>
</dbReference>
<dbReference type="Proteomes" id="UP001396334">
    <property type="component" value="Unassembled WGS sequence"/>
</dbReference>
<evidence type="ECO:0000259" key="1">
    <source>
        <dbReference type="PROSITE" id="PS50181"/>
    </source>
</evidence>
<comment type="caution">
    <text evidence="2">The sequence shown here is derived from an EMBL/GenBank/DDBJ whole genome shotgun (WGS) entry which is preliminary data.</text>
</comment>
<organism evidence="2 3">
    <name type="scientific">Hibiscus sabdariffa</name>
    <name type="common">roselle</name>
    <dbReference type="NCBI Taxonomy" id="183260"/>
    <lineage>
        <taxon>Eukaryota</taxon>
        <taxon>Viridiplantae</taxon>
        <taxon>Streptophyta</taxon>
        <taxon>Embryophyta</taxon>
        <taxon>Tracheophyta</taxon>
        <taxon>Spermatophyta</taxon>
        <taxon>Magnoliopsida</taxon>
        <taxon>eudicotyledons</taxon>
        <taxon>Gunneridae</taxon>
        <taxon>Pentapetalae</taxon>
        <taxon>rosids</taxon>
        <taxon>malvids</taxon>
        <taxon>Malvales</taxon>
        <taxon>Malvaceae</taxon>
        <taxon>Malvoideae</taxon>
        <taxon>Hibiscus</taxon>
    </lineage>
</organism>
<keyword evidence="3" id="KW-1185">Reference proteome</keyword>
<dbReference type="InterPro" id="IPR050648">
    <property type="entry name" value="F-box_LRR-repeat"/>
</dbReference>
<dbReference type="Pfam" id="PF12937">
    <property type="entry name" value="F-box-like"/>
    <property type="match status" value="1"/>
</dbReference>
<dbReference type="Gene3D" id="3.80.10.10">
    <property type="entry name" value="Ribonuclease Inhibitor"/>
    <property type="match status" value="1"/>
</dbReference>
<dbReference type="InterPro" id="IPR032675">
    <property type="entry name" value="LRR_dom_sf"/>
</dbReference>
<dbReference type="PROSITE" id="PS50181">
    <property type="entry name" value="FBOX"/>
    <property type="match status" value="1"/>
</dbReference>
<feature type="domain" description="F-box" evidence="1">
    <location>
        <begin position="206"/>
        <end position="253"/>
    </location>
</feature>
<dbReference type="InterPro" id="IPR001810">
    <property type="entry name" value="F-box_dom"/>
</dbReference>
<accession>A0ABR2NSB7</accession>
<reference evidence="2 3" key="1">
    <citation type="journal article" date="2024" name="G3 (Bethesda)">
        <title>Genome assembly of Hibiscus sabdariffa L. provides insights into metabolisms of medicinal natural products.</title>
        <authorList>
            <person name="Kim T."/>
        </authorList>
    </citation>
    <scope>NUCLEOTIDE SEQUENCE [LARGE SCALE GENOMIC DNA]</scope>
    <source>
        <strain evidence="2">TK-2024</strain>
        <tissue evidence="2">Old leaves</tissue>
    </source>
</reference>
<sequence length="573" mass="64446">MALNWDNFGNSLSFWSCNWDVENDHFSGSVRSESLGFTEAVNDDIVDRLPADPFGMEIRSTFAAAITGWIHDVENDLGSDFCVFGMQDGEENKIADQQHLFKGLNWVWNGAMSFQQEQGNSSFYGFGSEDGDKRIDAQSSVFKGMNWVWNGTMSFQQEEGNFEIDEISIPNDGFNGFGIGNGLSNEDFVFNDEGKRSEDCNGVSGDDSEGDAPNNALFFTLGYLGVKDLLSVERVCKSLRDAVRSDSLLWRNVHIENSLSKRITDGALLKLTSRAQGTIECLSLVGCKMITDDGVRHVLESNPKLTKLSVPECTRLNVEGILFNLRSFKSGGFSGIKQLRIGGSFSVTEEQFKELKFLLGINNSMRSGEQKPQFFRQGQSHLMSDDRAIDIEVCPRCQKLKLIYDCPSESCRRTYHAAQLCRACILCIARCIRCGCCFKDCDYEETFTLDLLCFNCWKQMGGSSSKHIFHETRIEVGWMGYCSFVLRSILDEKQSREMARKKEECCGMRRSNLGKWRARRKNAVEWGEAISGTWRARRKNGWQCYATMVGVRLESYEAVAPGTLLGGSSMLKN</sequence>
<name>A0ABR2NSB7_9ROSI</name>
<dbReference type="PANTHER" id="PTHR13382">
    <property type="entry name" value="MITOCHONDRIAL ATP SYNTHASE COUPLING FACTOR B"/>
    <property type="match status" value="1"/>
</dbReference>
<dbReference type="EMBL" id="JBBPBN010000107">
    <property type="protein sequence ID" value="KAK8978870.1"/>
    <property type="molecule type" value="Genomic_DNA"/>
</dbReference>
<evidence type="ECO:0000313" key="2">
    <source>
        <dbReference type="EMBL" id="KAK8978870.1"/>
    </source>
</evidence>